<organism evidence="2 3">
    <name type="scientific">Sphingomonas anseongensis</name>
    <dbReference type="NCBI Taxonomy" id="2908207"/>
    <lineage>
        <taxon>Bacteria</taxon>
        <taxon>Pseudomonadati</taxon>
        <taxon>Pseudomonadota</taxon>
        <taxon>Alphaproteobacteria</taxon>
        <taxon>Sphingomonadales</taxon>
        <taxon>Sphingomonadaceae</taxon>
        <taxon>Sphingomonas</taxon>
    </lineage>
</organism>
<accession>A0ABT0RHC2</accession>
<dbReference type="RefSeq" id="WP_249868557.1">
    <property type="nucleotide sequence ID" value="NZ_JAMGBC010000001.1"/>
</dbReference>
<reference evidence="2" key="1">
    <citation type="submission" date="2022-05" db="EMBL/GenBank/DDBJ databases">
        <authorList>
            <person name="Jo J.-H."/>
            <person name="Im W.-T."/>
        </authorList>
    </citation>
    <scope>NUCLEOTIDE SEQUENCE</scope>
    <source>
        <strain evidence="2">RG327</strain>
    </source>
</reference>
<comment type="caution">
    <text evidence="2">The sequence shown here is derived from an EMBL/GenBank/DDBJ whole genome shotgun (WGS) entry which is preliminary data.</text>
</comment>
<evidence type="ECO:0000256" key="1">
    <source>
        <dbReference type="SAM" id="SignalP"/>
    </source>
</evidence>
<evidence type="ECO:0000313" key="3">
    <source>
        <dbReference type="Proteomes" id="UP001165343"/>
    </source>
</evidence>
<keyword evidence="1" id="KW-0732">Signal</keyword>
<feature type="chain" id="PRO_5046073927" evidence="1">
    <location>
        <begin position="21"/>
        <end position="91"/>
    </location>
</feature>
<dbReference type="Proteomes" id="UP001165343">
    <property type="component" value="Unassembled WGS sequence"/>
</dbReference>
<feature type="signal peptide" evidence="1">
    <location>
        <begin position="1"/>
        <end position="20"/>
    </location>
</feature>
<sequence>MSKLLYVVGASLVLSAPAFAQTAAEPQAVPVMLPPAKSDVNKIICERQEEMGSRLKGKKVCMTLEQWQQYRAENREKTERLQGSAGTRPSG</sequence>
<keyword evidence="3" id="KW-1185">Reference proteome</keyword>
<protein>
    <submittedName>
        <fullName evidence="2">Uncharacterized protein</fullName>
    </submittedName>
</protein>
<evidence type="ECO:0000313" key="2">
    <source>
        <dbReference type="EMBL" id="MCL6679675.1"/>
    </source>
</evidence>
<dbReference type="EMBL" id="JAMGBC010000001">
    <property type="protein sequence ID" value="MCL6679675.1"/>
    <property type="molecule type" value="Genomic_DNA"/>
</dbReference>
<name>A0ABT0RHC2_9SPHN</name>
<gene>
    <name evidence="2" type="ORF">LZ519_10170</name>
</gene>
<proteinExistence type="predicted"/>